<dbReference type="GO" id="GO:0016301">
    <property type="term" value="F:kinase activity"/>
    <property type="evidence" value="ECO:0007669"/>
    <property type="project" value="UniProtKB-KW"/>
</dbReference>
<comment type="subcellular location">
    <subcellularLocation>
        <location evidence="4 17">Cytoplasm</location>
    </subcellularLocation>
</comment>
<keyword evidence="13 17" id="KW-0479">Metal-binding</keyword>
<gene>
    <name evidence="24" type="primary">ptsP</name>
    <name evidence="24" type="ORF">E6H05_04820</name>
</gene>
<evidence type="ECO:0000256" key="19">
    <source>
        <dbReference type="PIRSR" id="PIRSR000732-2"/>
    </source>
</evidence>
<dbReference type="PANTHER" id="PTHR46244:SF3">
    <property type="entry name" value="PHOSPHOENOLPYRUVATE-PROTEIN PHOSPHOTRANSFERASE"/>
    <property type="match status" value="1"/>
</dbReference>
<feature type="binding site" evidence="19">
    <location>
        <position position="338"/>
    </location>
    <ligand>
        <name>phosphoenolpyruvate</name>
        <dbReference type="ChEBI" id="CHEBI:58702"/>
    </ligand>
</feature>
<proteinExistence type="inferred from homology"/>
<comment type="caution">
    <text evidence="24">The sequence shown here is derived from an EMBL/GenBank/DDBJ whole genome shotgun (WGS) entry which is preliminary data.</text>
</comment>
<dbReference type="AlphaFoldDB" id="A0A537IZ85"/>
<keyword evidence="10 17" id="KW-0762">Sugar transport</keyword>
<reference evidence="24 25" key="1">
    <citation type="journal article" date="2019" name="Nat. Microbiol.">
        <title>Mediterranean grassland soil C-N compound turnover is dependent on rainfall and depth, and is mediated by genomically divergent microorganisms.</title>
        <authorList>
            <person name="Diamond S."/>
            <person name="Andeer P.F."/>
            <person name="Li Z."/>
            <person name="Crits-Christoph A."/>
            <person name="Burstein D."/>
            <person name="Anantharaman K."/>
            <person name="Lane K.R."/>
            <person name="Thomas B.C."/>
            <person name="Pan C."/>
            <person name="Northen T.R."/>
            <person name="Banfield J.F."/>
        </authorList>
    </citation>
    <scope>NUCLEOTIDE SEQUENCE [LARGE SCALE GENOMIC DNA]</scope>
    <source>
        <strain evidence="24">NP_8</strain>
    </source>
</reference>
<dbReference type="EMBL" id="VBAP01000031">
    <property type="protein sequence ID" value="TMI76046.1"/>
    <property type="molecule type" value="Genomic_DNA"/>
</dbReference>
<dbReference type="Gene3D" id="3.20.20.60">
    <property type="entry name" value="Phosphoenolpyruvate-binding domains"/>
    <property type="match status" value="1"/>
</dbReference>
<evidence type="ECO:0000256" key="18">
    <source>
        <dbReference type="PIRSR" id="PIRSR000732-1"/>
    </source>
</evidence>
<protein>
    <recommendedName>
        <fullName evidence="7 17">Phosphoenolpyruvate-protein phosphotransferase</fullName>
        <ecNumber evidence="6 17">2.7.3.9</ecNumber>
    </recommendedName>
    <alternativeName>
        <fullName evidence="16 17">Phosphotransferase system, enzyme I</fullName>
    </alternativeName>
</protein>
<evidence type="ECO:0000256" key="14">
    <source>
        <dbReference type="ARBA" id="ARBA00022777"/>
    </source>
</evidence>
<dbReference type="InterPro" id="IPR036637">
    <property type="entry name" value="Phosphohistidine_dom_sf"/>
</dbReference>
<name>A0A537IZ85_9BACT</name>
<dbReference type="InterPro" id="IPR023151">
    <property type="entry name" value="PEP_util_CS"/>
</dbReference>
<dbReference type="PANTHER" id="PTHR46244">
    <property type="entry name" value="PHOSPHOENOLPYRUVATE-PROTEIN PHOSPHOTRANSFERASE"/>
    <property type="match status" value="1"/>
</dbReference>
<evidence type="ECO:0000259" key="21">
    <source>
        <dbReference type="Pfam" id="PF00391"/>
    </source>
</evidence>
<keyword evidence="9 17" id="KW-0963">Cytoplasm</keyword>
<dbReference type="InterPro" id="IPR015813">
    <property type="entry name" value="Pyrv/PenolPyrv_kinase-like_dom"/>
</dbReference>
<evidence type="ECO:0000256" key="8">
    <source>
        <dbReference type="ARBA" id="ARBA00022448"/>
    </source>
</evidence>
<keyword evidence="8 17" id="KW-0813">Transport</keyword>
<dbReference type="EC" id="2.7.3.9" evidence="6 17"/>
<dbReference type="InterPro" id="IPR000121">
    <property type="entry name" value="PEP_util_C"/>
</dbReference>
<comment type="similarity">
    <text evidence="5 17">Belongs to the PEP-utilizing enzyme family.</text>
</comment>
<evidence type="ECO:0000256" key="11">
    <source>
        <dbReference type="ARBA" id="ARBA00022679"/>
    </source>
</evidence>
<dbReference type="GO" id="GO:0005737">
    <property type="term" value="C:cytoplasm"/>
    <property type="evidence" value="ECO:0007669"/>
    <property type="project" value="UniProtKB-SubCell"/>
</dbReference>
<feature type="active site" description="Proton donor" evidence="18">
    <location>
        <position position="508"/>
    </location>
</feature>
<dbReference type="Gene3D" id="3.50.30.10">
    <property type="entry name" value="Phosphohistidine domain"/>
    <property type="match status" value="1"/>
</dbReference>
<dbReference type="Gene3D" id="1.10.274.10">
    <property type="entry name" value="PtsI, HPr-binding domain"/>
    <property type="match status" value="1"/>
</dbReference>
<feature type="binding site" evidence="20">
    <location>
        <position position="461"/>
    </location>
    <ligand>
        <name>Mg(2+)</name>
        <dbReference type="ChEBI" id="CHEBI:18420"/>
    </ligand>
</feature>
<feature type="domain" description="PEP-utilising enzyme C-terminal" evidence="22">
    <location>
        <begin position="265"/>
        <end position="545"/>
    </location>
</feature>
<keyword evidence="24" id="KW-0670">Pyruvate</keyword>
<dbReference type="Pfam" id="PF00391">
    <property type="entry name" value="PEP-utilizers"/>
    <property type="match status" value="1"/>
</dbReference>
<feature type="domain" description="PEP-utilising enzyme mobile" evidence="21">
    <location>
        <begin position="159"/>
        <end position="231"/>
    </location>
</feature>
<evidence type="ECO:0000256" key="12">
    <source>
        <dbReference type="ARBA" id="ARBA00022683"/>
    </source>
</evidence>
<keyword evidence="14 17" id="KW-0418">Kinase</keyword>
<dbReference type="SUPFAM" id="SSF47831">
    <property type="entry name" value="Enzyme I of the PEP:sugar phosphotransferase system HPr-binding (sub)domain"/>
    <property type="match status" value="1"/>
</dbReference>
<dbReference type="SUPFAM" id="SSF52009">
    <property type="entry name" value="Phosphohistidine domain"/>
    <property type="match status" value="1"/>
</dbReference>
<dbReference type="InterPro" id="IPR040442">
    <property type="entry name" value="Pyrv_kinase-like_dom_sf"/>
</dbReference>
<dbReference type="GO" id="GO:0008965">
    <property type="term" value="F:phosphoenolpyruvate-protein phosphotransferase activity"/>
    <property type="evidence" value="ECO:0007669"/>
    <property type="project" value="UniProtKB-EC"/>
</dbReference>
<comment type="catalytic activity">
    <reaction evidence="1 17">
        <text>L-histidyl-[protein] + phosphoenolpyruvate = N(pros)-phospho-L-histidyl-[protein] + pyruvate</text>
        <dbReference type="Rhea" id="RHEA:23880"/>
        <dbReference type="Rhea" id="RHEA-COMP:9745"/>
        <dbReference type="Rhea" id="RHEA-COMP:9746"/>
        <dbReference type="ChEBI" id="CHEBI:15361"/>
        <dbReference type="ChEBI" id="CHEBI:29979"/>
        <dbReference type="ChEBI" id="CHEBI:58702"/>
        <dbReference type="ChEBI" id="CHEBI:64837"/>
        <dbReference type="EC" id="2.7.3.9"/>
    </reaction>
</comment>
<sequence>MSSSREIRSRTLTGIAAAPGLAAGPAAVWREQAVTIPRSTGRQPATEAARLTTARAAARNEIRALRAKVAADAGQAEAAIFDAHEMFIDDAALLQKAQHAIDSGVNAEAAWADAIEFFASQLEQLPDPTLRARAADVRDVGGRVLDHLLGRRAAGPRLDEPSIVVSRDLAPSQIASLPVARVLAFCTAEGGPTSHTAILAKAWDKPAVVGLGTAVLELRDGTAVLVDGTRGEIVIDPDEQTTREFSQRRAAAERQAATERGAAGDPAITRDHRRVEVVANIGAVEEAAVALEHGAEGIGLLRTEFLYLNRRTAPTEGDHLAVYEAILRVMASRPVIARTMDIGGDKPVPYLDLPKEANPFLGWRAIRISLQRPELFAVQLRALLRASPGHDLRIMFPMIASIDELRAAKAELERAKREVTSAGHPVAPRLQVGMMVEVPAAAVLADQFARETDFFSIGTNDLTQYTMAADRTNERVAHLGDACHPAVLRQIGSVVQAAHRAGRWAGVCGELAGDPDAVPLLLGLDLDELSMAPAAIPAVKAIIRRWSGAGAQRLVAKALDLDSASAVRNLVRTTPPA</sequence>
<evidence type="ECO:0000259" key="23">
    <source>
        <dbReference type="Pfam" id="PF05524"/>
    </source>
</evidence>
<evidence type="ECO:0000256" key="13">
    <source>
        <dbReference type="ARBA" id="ARBA00022723"/>
    </source>
</evidence>
<dbReference type="InterPro" id="IPR008279">
    <property type="entry name" value="PEP-util_enz_mobile_dom"/>
</dbReference>
<feature type="binding site" evidence="19">
    <location>
        <position position="302"/>
    </location>
    <ligand>
        <name>phosphoenolpyruvate</name>
        <dbReference type="ChEBI" id="CHEBI:58702"/>
    </ligand>
</feature>
<dbReference type="InterPro" id="IPR036618">
    <property type="entry name" value="PtsI_HPr-bd_sf"/>
</dbReference>
<evidence type="ECO:0000313" key="24">
    <source>
        <dbReference type="EMBL" id="TMI76046.1"/>
    </source>
</evidence>
<evidence type="ECO:0000256" key="16">
    <source>
        <dbReference type="ARBA" id="ARBA00033235"/>
    </source>
</evidence>
<accession>A0A537IZ85</accession>
<dbReference type="GO" id="GO:0046872">
    <property type="term" value="F:metal ion binding"/>
    <property type="evidence" value="ECO:0007669"/>
    <property type="project" value="UniProtKB-KW"/>
</dbReference>
<dbReference type="Pfam" id="PF02896">
    <property type="entry name" value="PEP-utilizers_C"/>
    <property type="match status" value="1"/>
</dbReference>
<dbReference type="PIRSF" id="PIRSF000732">
    <property type="entry name" value="PTS_enzyme_I"/>
    <property type="match status" value="1"/>
</dbReference>
<comment type="cofactor">
    <cofactor evidence="2 17 20">
        <name>Mg(2+)</name>
        <dbReference type="ChEBI" id="CHEBI:18420"/>
    </cofactor>
</comment>
<dbReference type="SUPFAM" id="SSF51621">
    <property type="entry name" value="Phosphoenolpyruvate/pyruvate domain"/>
    <property type="match status" value="1"/>
</dbReference>
<dbReference type="InterPro" id="IPR024692">
    <property type="entry name" value="PTS_EI"/>
</dbReference>
<evidence type="ECO:0000256" key="7">
    <source>
        <dbReference type="ARBA" id="ARBA00016544"/>
    </source>
</evidence>
<keyword evidence="15 17" id="KW-0460">Magnesium</keyword>
<dbReference type="InterPro" id="IPR006318">
    <property type="entry name" value="PTS_EI-like"/>
</dbReference>
<dbReference type="Proteomes" id="UP000318834">
    <property type="component" value="Unassembled WGS sequence"/>
</dbReference>
<dbReference type="Pfam" id="PF05524">
    <property type="entry name" value="PEP-utilisers_N"/>
    <property type="match status" value="1"/>
</dbReference>
<evidence type="ECO:0000259" key="22">
    <source>
        <dbReference type="Pfam" id="PF02896"/>
    </source>
</evidence>
<dbReference type="InterPro" id="IPR050499">
    <property type="entry name" value="PEP-utilizing_PTS_enzyme"/>
</dbReference>
<comment type="function">
    <text evidence="3 17">General (non sugar-specific) component of the phosphoenolpyruvate-dependent sugar phosphotransferase system (sugar PTS). This major carbohydrate active-transport system catalyzes the phosphorylation of incoming sugar substrates concomitantly with their translocation across the cell membrane. Enzyme I transfers the phosphoryl group from phosphoenolpyruvate (PEP) to the phosphoryl carrier protein (HPr).</text>
</comment>
<evidence type="ECO:0000256" key="2">
    <source>
        <dbReference type="ARBA" id="ARBA00001946"/>
    </source>
</evidence>
<feature type="domain" description="Phosphotransferase system enzyme I N-terminal" evidence="23">
    <location>
        <begin position="13"/>
        <end position="133"/>
    </location>
</feature>
<evidence type="ECO:0000256" key="4">
    <source>
        <dbReference type="ARBA" id="ARBA00004496"/>
    </source>
</evidence>
<evidence type="ECO:0000256" key="5">
    <source>
        <dbReference type="ARBA" id="ARBA00007837"/>
    </source>
</evidence>
<evidence type="ECO:0000256" key="10">
    <source>
        <dbReference type="ARBA" id="ARBA00022597"/>
    </source>
</evidence>
<dbReference type="GO" id="GO:0009401">
    <property type="term" value="P:phosphoenolpyruvate-dependent sugar phosphotransferase system"/>
    <property type="evidence" value="ECO:0007669"/>
    <property type="project" value="UniProtKB-KW"/>
</dbReference>
<keyword evidence="12 17" id="KW-0598">Phosphotransferase system</keyword>
<keyword evidence="11 17" id="KW-0808">Transferase</keyword>
<evidence type="ECO:0000256" key="17">
    <source>
        <dbReference type="PIRNR" id="PIRNR000732"/>
    </source>
</evidence>
<dbReference type="NCBIfam" id="TIGR01417">
    <property type="entry name" value="PTS_I_fam"/>
    <property type="match status" value="1"/>
</dbReference>
<feature type="binding site" evidence="19">
    <location>
        <begin position="460"/>
        <end position="461"/>
    </location>
    <ligand>
        <name>phosphoenolpyruvate</name>
        <dbReference type="ChEBI" id="CHEBI:58702"/>
    </ligand>
</feature>
<dbReference type="PRINTS" id="PR01736">
    <property type="entry name" value="PHPHTRNFRASE"/>
</dbReference>
<evidence type="ECO:0000256" key="6">
    <source>
        <dbReference type="ARBA" id="ARBA00012232"/>
    </source>
</evidence>
<organism evidence="24 25">
    <name type="scientific">Candidatus Segetimicrobium genomatis</name>
    <dbReference type="NCBI Taxonomy" id="2569760"/>
    <lineage>
        <taxon>Bacteria</taxon>
        <taxon>Bacillati</taxon>
        <taxon>Candidatus Sysuimicrobiota</taxon>
        <taxon>Candidatus Sysuimicrobiia</taxon>
        <taxon>Candidatus Sysuimicrobiales</taxon>
        <taxon>Candidatus Segetimicrobiaceae</taxon>
        <taxon>Candidatus Segetimicrobium</taxon>
    </lineage>
</organism>
<evidence type="ECO:0000313" key="25">
    <source>
        <dbReference type="Proteomes" id="UP000318834"/>
    </source>
</evidence>
<evidence type="ECO:0000256" key="15">
    <source>
        <dbReference type="ARBA" id="ARBA00022842"/>
    </source>
</evidence>
<feature type="binding site" evidence="19">
    <location>
        <position position="471"/>
    </location>
    <ligand>
        <name>phosphoenolpyruvate</name>
        <dbReference type="ChEBI" id="CHEBI:58702"/>
    </ligand>
</feature>
<feature type="active site" description="Tele-phosphohistidine intermediate" evidence="18">
    <location>
        <position position="195"/>
    </location>
</feature>
<feature type="binding site" evidence="20">
    <location>
        <position position="437"/>
    </location>
    <ligand>
        <name>Mg(2+)</name>
        <dbReference type="ChEBI" id="CHEBI:18420"/>
    </ligand>
</feature>
<evidence type="ECO:0000256" key="1">
    <source>
        <dbReference type="ARBA" id="ARBA00000683"/>
    </source>
</evidence>
<evidence type="ECO:0000256" key="3">
    <source>
        <dbReference type="ARBA" id="ARBA00002728"/>
    </source>
</evidence>
<evidence type="ECO:0000256" key="9">
    <source>
        <dbReference type="ARBA" id="ARBA00022490"/>
    </source>
</evidence>
<evidence type="ECO:0000256" key="20">
    <source>
        <dbReference type="PIRSR" id="PIRSR000732-3"/>
    </source>
</evidence>
<dbReference type="InterPro" id="IPR008731">
    <property type="entry name" value="PTS_EIN"/>
</dbReference>
<dbReference type="PROSITE" id="PS00742">
    <property type="entry name" value="PEP_ENZYMES_2"/>
    <property type="match status" value="1"/>
</dbReference>